<organism evidence="2 3">
    <name type="scientific">Candidatus Yanofskybacteria bacterium RIFCSPLOWO2_01_FULL_42_49</name>
    <dbReference type="NCBI Taxonomy" id="1802694"/>
    <lineage>
        <taxon>Bacteria</taxon>
        <taxon>Candidatus Yanofskyibacteriota</taxon>
    </lineage>
</organism>
<dbReference type="AlphaFoldDB" id="A0A1F8GEX8"/>
<dbReference type="EMBL" id="MGKI01000001">
    <property type="protein sequence ID" value="OGN23600.1"/>
    <property type="molecule type" value="Genomic_DNA"/>
</dbReference>
<accession>A0A1F8GEX8</accession>
<proteinExistence type="predicted"/>
<protein>
    <submittedName>
        <fullName evidence="2">Uncharacterized protein</fullName>
    </submittedName>
</protein>
<evidence type="ECO:0000256" key="1">
    <source>
        <dbReference type="SAM" id="MobiDB-lite"/>
    </source>
</evidence>
<dbReference type="Proteomes" id="UP000178227">
    <property type="component" value="Unassembled WGS sequence"/>
</dbReference>
<evidence type="ECO:0000313" key="2">
    <source>
        <dbReference type="EMBL" id="OGN23600.1"/>
    </source>
</evidence>
<comment type="caution">
    <text evidence="2">The sequence shown here is derived from an EMBL/GenBank/DDBJ whole genome shotgun (WGS) entry which is preliminary data.</text>
</comment>
<feature type="compositionally biased region" description="Acidic residues" evidence="1">
    <location>
        <begin position="40"/>
        <end position="62"/>
    </location>
</feature>
<dbReference type="STRING" id="1802694.A2918_00835"/>
<feature type="region of interest" description="Disordered" evidence="1">
    <location>
        <begin position="14"/>
        <end position="62"/>
    </location>
</feature>
<name>A0A1F8GEX8_9BACT</name>
<gene>
    <name evidence="2" type="ORF">A2918_00835</name>
</gene>
<evidence type="ECO:0000313" key="3">
    <source>
        <dbReference type="Proteomes" id="UP000178227"/>
    </source>
</evidence>
<feature type="compositionally biased region" description="Polar residues" evidence="1">
    <location>
        <begin position="15"/>
        <end position="39"/>
    </location>
</feature>
<sequence length="62" mass="6732">MDIVFEKGLLKVAQIEQSSDPEGETSSPNEAGANDTQNNAEEEPTEKEAAEEPESTPELIQE</sequence>
<reference evidence="2 3" key="1">
    <citation type="journal article" date="2016" name="Nat. Commun.">
        <title>Thousands of microbial genomes shed light on interconnected biogeochemical processes in an aquifer system.</title>
        <authorList>
            <person name="Anantharaman K."/>
            <person name="Brown C.T."/>
            <person name="Hug L.A."/>
            <person name="Sharon I."/>
            <person name="Castelle C.J."/>
            <person name="Probst A.J."/>
            <person name="Thomas B.C."/>
            <person name="Singh A."/>
            <person name="Wilkins M.J."/>
            <person name="Karaoz U."/>
            <person name="Brodie E.L."/>
            <person name="Williams K.H."/>
            <person name="Hubbard S.S."/>
            <person name="Banfield J.F."/>
        </authorList>
    </citation>
    <scope>NUCLEOTIDE SEQUENCE [LARGE SCALE GENOMIC DNA]</scope>
</reference>